<gene>
    <name evidence="2" type="ORF">EDD28_0879</name>
</gene>
<feature type="transmembrane region" description="Helical" evidence="1">
    <location>
        <begin position="25"/>
        <end position="50"/>
    </location>
</feature>
<evidence type="ECO:0000313" key="2">
    <source>
        <dbReference type="EMBL" id="ROR96296.1"/>
    </source>
</evidence>
<dbReference type="RefSeq" id="WP_170169351.1">
    <property type="nucleotide sequence ID" value="NZ_RKHQ01000001.1"/>
</dbReference>
<keyword evidence="1" id="KW-1133">Transmembrane helix</keyword>
<dbReference type="AlphaFoldDB" id="A0A3N2D931"/>
<keyword evidence="1" id="KW-0812">Transmembrane</keyword>
<reference evidence="2 3" key="1">
    <citation type="submission" date="2018-11" db="EMBL/GenBank/DDBJ databases">
        <title>Sequencing the genomes of 1000 actinobacteria strains.</title>
        <authorList>
            <person name="Klenk H.-P."/>
        </authorList>
    </citation>
    <scope>NUCLEOTIDE SEQUENCE [LARGE SCALE GENOMIC DNA]</scope>
    <source>
        <strain evidence="2 3">DSM 13521</strain>
    </source>
</reference>
<organism evidence="2 3">
    <name type="scientific">Salana multivorans</name>
    <dbReference type="NCBI Taxonomy" id="120377"/>
    <lineage>
        <taxon>Bacteria</taxon>
        <taxon>Bacillati</taxon>
        <taxon>Actinomycetota</taxon>
        <taxon>Actinomycetes</taxon>
        <taxon>Micrococcales</taxon>
        <taxon>Beutenbergiaceae</taxon>
        <taxon>Salana</taxon>
    </lineage>
</organism>
<sequence length="55" mass="6119">MEFLTYSLGAASVFFVLFRPKRERLAFRLLVAALAIAVVMFMIAVSTSIVPQVNL</sequence>
<dbReference type="Proteomes" id="UP000275356">
    <property type="component" value="Unassembled WGS sequence"/>
</dbReference>
<accession>A0A3N2D931</accession>
<evidence type="ECO:0000256" key="1">
    <source>
        <dbReference type="SAM" id="Phobius"/>
    </source>
</evidence>
<keyword evidence="1" id="KW-0472">Membrane</keyword>
<proteinExistence type="predicted"/>
<protein>
    <submittedName>
        <fullName evidence="2">Uncharacterized protein</fullName>
    </submittedName>
</protein>
<dbReference type="EMBL" id="RKHQ01000001">
    <property type="protein sequence ID" value="ROR96296.1"/>
    <property type="molecule type" value="Genomic_DNA"/>
</dbReference>
<evidence type="ECO:0000313" key="3">
    <source>
        <dbReference type="Proteomes" id="UP000275356"/>
    </source>
</evidence>
<comment type="caution">
    <text evidence="2">The sequence shown here is derived from an EMBL/GenBank/DDBJ whole genome shotgun (WGS) entry which is preliminary data.</text>
</comment>
<name>A0A3N2D931_9MICO</name>
<keyword evidence="3" id="KW-1185">Reference proteome</keyword>